<protein>
    <recommendedName>
        <fullName evidence="7">Ig-like domain-containing protein</fullName>
    </recommendedName>
</protein>
<dbReference type="Ensembl" id="ENSCCNT00000003576.1">
    <property type="protein sequence ID" value="ENSCCNP00000002698.1"/>
    <property type="gene ID" value="ENSCCNG00000002948.1"/>
</dbReference>
<keyword evidence="2" id="KW-0677">Repeat</keyword>
<dbReference type="InterPro" id="IPR003599">
    <property type="entry name" value="Ig_sub"/>
</dbReference>
<proteinExistence type="predicted"/>
<evidence type="ECO:0000313" key="8">
    <source>
        <dbReference type="Ensembl" id="ENSCCNP00000002698.1"/>
    </source>
</evidence>
<dbReference type="PANTHER" id="PTHR11738">
    <property type="entry name" value="MHC CLASS I NK CELL RECEPTOR"/>
    <property type="match status" value="1"/>
</dbReference>
<evidence type="ECO:0000256" key="5">
    <source>
        <dbReference type="ARBA" id="ARBA00023319"/>
    </source>
</evidence>
<keyword evidence="6" id="KW-0472">Membrane</keyword>
<dbReference type="GO" id="GO:0005886">
    <property type="term" value="C:plasma membrane"/>
    <property type="evidence" value="ECO:0007669"/>
    <property type="project" value="TreeGrafter"/>
</dbReference>
<dbReference type="Gene3D" id="2.60.40.10">
    <property type="entry name" value="Immunoglobulins"/>
    <property type="match status" value="2"/>
</dbReference>
<name>A0A8C0W3A7_CASCN</name>
<dbReference type="PROSITE" id="PS50835">
    <property type="entry name" value="IG_LIKE"/>
    <property type="match status" value="2"/>
</dbReference>
<keyword evidence="1" id="KW-0732">Signal</keyword>
<sequence length="273" mass="29763">MTPDRHLYLMGVSFAGLCVGQEDISGDGSLPKPSLSAWPSSVVPTRNNVTLQCMSSTPGAYFVLRKEEAILESRPSRLSIELTEGAAKFHLIELWPSDAGHYTCEYYRKGFPNTTSQPSNVLLLLVTGYLSKPSLLAHQRGKVTTGGNVTLQCKKEDNGVMPLMFILLKTGVPSPIQFRSPSGTVSDFTFHNVTAKDSGNYSCVYYRSKAPFWASVPSNSLEILVTGSPSAMVEGYTKCNLIRLGMAAVIMVIIGVILVEAWHSQRKSPGEPR</sequence>
<organism evidence="8">
    <name type="scientific">Castor canadensis</name>
    <name type="common">American beaver</name>
    <dbReference type="NCBI Taxonomy" id="51338"/>
    <lineage>
        <taxon>Eukaryota</taxon>
        <taxon>Metazoa</taxon>
        <taxon>Chordata</taxon>
        <taxon>Craniata</taxon>
        <taxon>Vertebrata</taxon>
        <taxon>Euteleostomi</taxon>
        <taxon>Mammalia</taxon>
        <taxon>Eutheria</taxon>
        <taxon>Euarchontoglires</taxon>
        <taxon>Glires</taxon>
        <taxon>Rodentia</taxon>
        <taxon>Castorimorpha</taxon>
        <taxon>Castoridae</taxon>
        <taxon>Castor</taxon>
    </lineage>
</organism>
<dbReference type="SUPFAM" id="SSF48726">
    <property type="entry name" value="Immunoglobulin"/>
    <property type="match status" value="2"/>
</dbReference>
<evidence type="ECO:0000259" key="7">
    <source>
        <dbReference type="PROSITE" id="PS50835"/>
    </source>
</evidence>
<evidence type="ECO:0000256" key="2">
    <source>
        <dbReference type="ARBA" id="ARBA00022737"/>
    </source>
</evidence>
<dbReference type="GO" id="GO:0002764">
    <property type="term" value="P:immune response-regulating signaling pathway"/>
    <property type="evidence" value="ECO:0007669"/>
    <property type="project" value="TreeGrafter"/>
</dbReference>
<evidence type="ECO:0000256" key="6">
    <source>
        <dbReference type="SAM" id="Phobius"/>
    </source>
</evidence>
<keyword evidence="4" id="KW-0325">Glycoprotein</keyword>
<feature type="domain" description="Ig-like" evidence="7">
    <location>
        <begin position="31"/>
        <end position="104"/>
    </location>
</feature>
<dbReference type="InterPro" id="IPR050412">
    <property type="entry name" value="Ig-like_Receptors_ImmuneReg"/>
</dbReference>
<dbReference type="Pfam" id="PF13895">
    <property type="entry name" value="Ig_2"/>
    <property type="match status" value="1"/>
</dbReference>
<keyword evidence="6" id="KW-1133">Transmembrane helix</keyword>
<dbReference type="InterPro" id="IPR036179">
    <property type="entry name" value="Ig-like_dom_sf"/>
</dbReference>
<keyword evidence="6" id="KW-0812">Transmembrane</keyword>
<keyword evidence="3" id="KW-1015">Disulfide bond</keyword>
<evidence type="ECO:0000256" key="3">
    <source>
        <dbReference type="ARBA" id="ARBA00023157"/>
    </source>
</evidence>
<dbReference type="InterPro" id="IPR007110">
    <property type="entry name" value="Ig-like_dom"/>
</dbReference>
<feature type="domain" description="Ig-like" evidence="7">
    <location>
        <begin position="133"/>
        <end position="203"/>
    </location>
</feature>
<evidence type="ECO:0000256" key="1">
    <source>
        <dbReference type="ARBA" id="ARBA00022729"/>
    </source>
</evidence>
<feature type="transmembrane region" description="Helical" evidence="6">
    <location>
        <begin position="241"/>
        <end position="263"/>
    </location>
</feature>
<dbReference type="Pfam" id="PF13927">
    <property type="entry name" value="Ig_3"/>
    <property type="match status" value="1"/>
</dbReference>
<accession>A0A8C0W3A7</accession>
<dbReference type="SMART" id="SM00409">
    <property type="entry name" value="IG"/>
    <property type="match status" value="2"/>
</dbReference>
<dbReference type="FunFam" id="2.60.40.10:FF:000049">
    <property type="entry name" value="Leukocyte immunoglobulin-like receptor subfamily B member 1"/>
    <property type="match status" value="1"/>
</dbReference>
<dbReference type="InterPro" id="IPR013783">
    <property type="entry name" value="Ig-like_fold"/>
</dbReference>
<dbReference type="PANTHER" id="PTHR11738:SF157">
    <property type="entry name" value="T-CELL-INTERACTING, ACTIVATING RECEPTOR ON MYELOID CELLS PROTEIN 1"/>
    <property type="match status" value="1"/>
</dbReference>
<keyword evidence="5" id="KW-0393">Immunoglobulin domain</keyword>
<reference evidence="8" key="1">
    <citation type="submission" date="2023-09" db="UniProtKB">
        <authorList>
            <consortium name="Ensembl"/>
        </authorList>
    </citation>
    <scope>IDENTIFICATION</scope>
</reference>
<evidence type="ECO:0000256" key="4">
    <source>
        <dbReference type="ARBA" id="ARBA00023180"/>
    </source>
</evidence>
<dbReference type="FunFam" id="2.60.40.10:FF:000033">
    <property type="entry name" value="Killer cell immunoglobulin-like receptor"/>
    <property type="match status" value="1"/>
</dbReference>
<dbReference type="AlphaFoldDB" id="A0A8C0W3A7"/>